<dbReference type="EMBL" id="JAHRIO010080700">
    <property type="protein sequence ID" value="MEQ2184799.1"/>
    <property type="molecule type" value="Genomic_DNA"/>
</dbReference>
<feature type="region of interest" description="Disordered" evidence="1">
    <location>
        <begin position="190"/>
        <end position="226"/>
    </location>
</feature>
<name>A0ABV0PMV6_9TELE</name>
<gene>
    <name evidence="2" type="ORF">GOODEAATRI_011804</name>
</gene>
<proteinExistence type="predicted"/>
<protein>
    <submittedName>
        <fullName evidence="2">Uncharacterized protein</fullName>
    </submittedName>
</protein>
<reference evidence="2 3" key="1">
    <citation type="submission" date="2021-06" db="EMBL/GenBank/DDBJ databases">
        <authorList>
            <person name="Palmer J.M."/>
        </authorList>
    </citation>
    <scope>NUCLEOTIDE SEQUENCE [LARGE SCALE GENOMIC DNA]</scope>
    <source>
        <strain evidence="2 3">GA_2019</strain>
        <tissue evidence="2">Muscle</tissue>
    </source>
</reference>
<comment type="caution">
    <text evidence="2">The sequence shown here is derived from an EMBL/GenBank/DDBJ whole genome shotgun (WGS) entry which is preliminary data.</text>
</comment>
<evidence type="ECO:0000313" key="3">
    <source>
        <dbReference type="Proteomes" id="UP001476798"/>
    </source>
</evidence>
<evidence type="ECO:0000313" key="2">
    <source>
        <dbReference type="EMBL" id="MEQ2184799.1"/>
    </source>
</evidence>
<accession>A0ABV0PMV6</accession>
<feature type="compositionally biased region" description="Basic and acidic residues" evidence="1">
    <location>
        <begin position="212"/>
        <end position="226"/>
    </location>
</feature>
<organism evidence="2 3">
    <name type="scientific">Goodea atripinnis</name>
    <dbReference type="NCBI Taxonomy" id="208336"/>
    <lineage>
        <taxon>Eukaryota</taxon>
        <taxon>Metazoa</taxon>
        <taxon>Chordata</taxon>
        <taxon>Craniata</taxon>
        <taxon>Vertebrata</taxon>
        <taxon>Euteleostomi</taxon>
        <taxon>Actinopterygii</taxon>
        <taxon>Neopterygii</taxon>
        <taxon>Teleostei</taxon>
        <taxon>Neoteleostei</taxon>
        <taxon>Acanthomorphata</taxon>
        <taxon>Ovalentaria</taxon>
        <taxon>Atherinomorphae</taxon>
        <taxon>Cyprinodontiformes</taxon>
        <taxon>Goodeidae</taxon>
        <taxon>Goodea</taxon>
    </lineage>
</organism>
<keyword evidence="3" id="KW-1185">Reference proteome</keyword>
<dbReference type="Proteomes" id="UP001476798">
    <property type="component" value="Unassembled WGS sequence"/>
</dbReference>
<feature type="non-terminal residue" evidence="2">
    <location>
        <position position="1"/>
    </location>
</feature>
<evidence type="ECO:0000256" key="1">
    <source>
        <dbReference type="SAM" id="MobiDB-lite"/>
    </source>
</evidence>
<sequence length="226" mass="24678">FPEPEANRCFTTGMVFRADPTGHNACVFGMGEVANRSETSFRATLPSALLMCGRNQNFEVTFSALSFHPQTHFTKKYALHVILSCYLSAVGILSTTIRDNRLSFLLVSEHVDVERREVALFLLELDRCNDPEEKAESFFGEGFLLGALPNGRGGREDVGELENTSVPLGLHLRLLDVGMGILGDTVGTDTAGDDLGGHPLGISTQWEEPSESFEHKESEDGKNSLG</sequence>